<dbReference type="PANTHER" id="PTHR36139">
    <property type="entry name" value="SUCCINATE DEHYDROGENASE SUBUNIT 5, MITOCHONDRIAL"/>
    <property type="match status" value="1"/>
</dbReference>
<evidence type="ECO:0000313" key="1">
    <source>
        <dbReference type="EnsemblPlants" id="AUR62019554-RA:cds"/>
    </source>
</evidence>
<dbReference type="GO" id="GO:0006099">
    <property type="term" value="P:tricarboxylic acid cycle"/>
    <property type="evidence" value="ECO:0007669"/>
    <property type="project" value="InterPro"/>
</dbReference>
<dbReference type="PANTHER" id="PTHR36139:SF1">
    <property type="entry name" value="SUCCINATE DEHYDROGENASE SUBUNIT 5, MITOCHONDRIAL"/>
    <property type="match status" value="1"/>
</dbReference>
<accession>A0A803LVQ3</accession>
<dbReference type="EnsemblPlants" id="AUR62019554-RA">
    <property type="protein sequence ID" value="AUR62019554-RA:cds"/>
    <property type="gene ID" value="AUR62019554"/>
</dbReference>
<dbReference type="GO" id="GO:0045273">
    <property type="term" value="C:respiratory chain complex II (succinate dehydrogenase)"/>
    <property type="evidence" value="ECO:0007669"/>
    <property type="project" value="InterPro"/>
</dbReference>
<dbReference type="Proteomes" id="UP000596660">
    <property type="component" value="Unplaced"/>
</dbReference>
<reference evidence="1" key="1">
    <citation type="journal article" date="2017" name="Nature">
        <title>The genome of Chenopodium quinoa.</title>
        <authorList>
            <person name="Jarvis D.E."/>
            <person name="Ho Y.S."/>
            <person name="Lightfoot D.J."/>
            <person name="Schmoeckel S.M."/>
            <person name="Li B."/>
            <person name="Borm T.J.A."/>
            <person name="Ohyanagi H."/>
            <person name="Mineta K."/>
            <person name="Michell C.T."/>
            <person name="Saber N."/>
            <person name="Kharbatia N.M."/>
            <person name="Rupper R.R."/>
            <person name="Sharp A.R."/>
            <person name="Dally N."/>
            <person name="Boughton B.A."/>
            <person name="Woo Y.H."/>
            <person name="Gao G."/>
            <person name="Schijlen E.G.W.M."/>
            <person name="Guo X."/>
            <person name="Momin A.A."/>
            <person name="Negrao S."/>
            <person name="Al-Babili S."/>
            <person name="Gehring C."/>
            <person name="Roessner U."/>
            <person name="Jung C."/>
            <person name="Murphy K."/>
            <person name="Arold S.T."/>
            <person name="Gojobori T."/>
            <person name="van der Linden C.G."/>
            <person name="van Loo E.N."/>
            <person name="Jellen E.N."/>
            <person name="Maughan P.J."/>
            <person name="Tester M."/>
        </authorList>
    </citation>
    <scope>NUCLEOTIDE SEQUENCE [LARGE SCALE GENOMIC DNA]</scope>
    <source>
        <strain evidence="1">cv. PI 614886</strain>
    </source>
</reference>
<dbReference type="Gramene" id="AUR62019554-RA">
    <property type="protein sequence ID" value="AUR62019554-RA:cds"/>
    <property type="gene ID" value="AUR62019554"/>
</dbReference>
<dbReference type="AlphaFoldDB" id="A0A803LVQ3"/>
<dbReference type="Pfam" id="PF14290">
    <property type="entry name" value="SDH5_plant"/>
    <property type="match status" value="1"/>
</dbReference>
<dbReference type="InterPro" id="IPR025397">
    <property type="entry name" value="SDH5"/>
</dbReference>
<reference evidence="1" key="2">
    <citation type="submission" date="2021-03" db="UniProtKB">
        <authorList>
            <consortium name="EnsemblPlants"/>
        </authorList>
    </citation>
    <scope>IDENTIFICATION</scope>
</reference>
<proteinExistence type="predicted"/>
<protein>
    <recommendedName>
        <fullName evidence="3">Succinate dehydrogenase subunit 5, mitochondrial</fullName>
    </recommendedName>
</protein>
<organism evidence="1 2">
    <name type="scientific">Chenopodium quinoa</name>
    <name type="common">Quinoa</name>
    <dbReference type="NCBI Taxonomy" id="63459"/>
    <lineage>
        <taxon>Eukaryota</taxon>
        <taxon>Viridiplantae</taxon>
        <taxon>Streptophyta</taxon>
        <taxon>Embryophyta</taxon>
        <taxon>Tracheophyta</taxon>
        <taxon>Spermatophyta</taxon>
        <taxon>Magnoliopsida</taxon>
        <taxon>eudicotyledons</taxon>
        <taxon>Gunneridae</taxon>
        <taxon>Pentapetalae</taxon>
        <taxon>Caryophyllales</taxon>
        <taxon>Chenopodiaceae</taxon>
        <taxon>Chenopodioideae</taxon>
        <taxon>Atripliceae</taxon>
        <taxon>Chenopodium</taxon>
    </lineage>
</organism>
<evidence type="ECO:0000313" key="2">
    <source>
        <dbReference type="Proteomes" id="UP000596660"/>
    </source>
</evidence>
<sequence>MLRVAARRLSSLSSSSWRPVLSHHHQSSRSFFNLSPRSSSTPFYHISSSDRRSPFGLAFGSIRSFSKDVAPLPDIKDSEIKAVFKDFMAADWGELPSSLIKDAKKVLSKDSDDKVGKEALKSIFRAAEASEEFIGCLETFKMAIDDLVGMSGENVKPLPEHYAQALKTAYDRYSKYLDSFGPDEVYLKKKVESELGRRMIHLKMRCGGLDSQWGKGKENPPVRDGFLLSQSLALLEYPVHMLSKEHHDNKIYVEEWIVFILDRKFLLELHSILNKELKD</sequence>
<evidence type="ECO:0008006" key="3">
    <source>
        <dbReference type="Google" id="ProtNLM"/>
    </source>
</evidence>
<keyword evidence="2" id="KW-1185">Reference proteome</keyword>
<name>A0A803LVQ3_CHEQI</name>